<keyword evidence="3" id="KW-0812">Transmembrane</keyword>
<comment type="similarity">
    <text evidence="2">Belongs to the LemA family.</text>
</comment>
<accession>A0ABX7B484</accession>
<dbReference type="InterPro" id="IPR007156">
    <property type="entry name" value="MamQ_LemA"/>
</dbReference>
<dbReference type="EMBL" id="CP067420">
    <property type="protein sequence ID" value="QQP87316.1"/>
    <property type="molecule type" value="Genomic_DNA"/>
</dbReference>
<sequence>MALIVGALCVLYIAAIYNRLQHLLHVVQERTANVEVGALRRNTLLEKLADGIGRTPEHHQLMIQLAGVEQDLLARRESCNADIRAYNAYRAQIPQILLSRIAGFRRIDFLVPDRTLSSGHPRTEDGASATVTPIRR</sequence>
<keyword evidence="8" id="KW-1185">Reference proteome</keyword>
<evidence type="ECO:0000256" key="6">
    <source>
        <dbReference type="SAM" id="MobiDB-lite"/>
    </source>
</evidence>
<evidence type="ECO:0000313" key="7">
    <source>
        <dbReference type="EMBL" id="QQP87316.1"/>
    </source>
</evidence>
<dbReference type="PANTHER" id="PTHR34478:SF1">
    <property type="entry name" value="PROTEIN LEMA"/>
    <property type="match status" value="1"/>
</dbReference>
<evidence type="ECO:0000256" key="5">
    <source>
        <dbReference type="ARBA" id="ARBA00023136"/>
    </source>
</evidence>
<keyword evidence="5" id="KW-0472">Membrane</keyword>
<dbReference type="Proteomes" id="UP000595197">
    <property type="component" value="Chromosome"/>
</dbReference>
<comment type="subcellular location">
    <subcellularLocation>
        <location evidence="1">Membrane</location>
        <topology evidence="1">Single-pass membrane protein</topology>
    </subcellularLocation>
</comment>
<evidence type="ECO:0000256" key="1">
    <source>
        <dbReference type="ARBA" id="ARBA00004167"/>
    </source>
</evidence>
<dbReference type="RefSeq" id="WP_201070038.1">
    <property type="nucleotide sequence ID" value="NZ_CP067420.1"/>
</dbReference>
<keyword evidence="4" id="KW-1133">Transmembrane helix</keyword>
<reference evidence="7" key="1">
    <citation type="submission" date="2021-02" db="EMBL/GenBank/DDBJ databases">
        <title>Skermanella TT6 skin isolate.</title>
        <authorList>
            <person name="Lee K."/>
            <person name="Ganzorig M."/>
        </authorList>
    </citation>
    <scope>NUCLEOTIDE SEQUENCE</scope>
    <source>
        <strain evidence="7">TT6</strain>
    </source>
</reference>
<organism evidence="7 8">
    <name type="scientific">Skermanella cutis</name>
    <dbReference type="NCBI Taxonomy" id="2775420"/>
    <lineage>
        <taxon>Bacteria</taxon>
        <taxon>Pseudomonadati</taxon>
        <taxon>Pseudomonadota</taxon>
        <taxon>Alphaproteobacteria</taxon>
        <taxon>Rhodospirillales</taxon>
        <taxon>Azospirillaceae</taxon>
        <taxon>Skermanella</taxon>
    </lineage>
</organism>
<evidence type="ECO:0000313" key="8">
    <source>
        <dbReference type="Proteomes" id="UP000595197"/>
    </source>
</evidence>
<feature type="region of interest" description="Disordered" evidence="6">
    <location>
        <begin position="117"/>
        <end position="136"/>
    </location>
</feature>
<protein>
    <submittedName>
        <fullName evidence="7">LemA family protein</fullName>
    </submittedName>
</protein>
<dbReference type="PANTHER" id="PTHR34478">
    <property type="entry name" value="PROTEIN LEMA"/>
    <property type="match status" value="1"/>
</dbReference>
<gene>
    <name evidence="7" type="ORF">IGS68_14415</name>
</gene>
<evidence type="ECO:0000256" key="3">
    <source>
        <dbReference type="ARBA" id="ARBA00022692"/>
    </source>
</evidence>
<evidence type="ECO:0000256" key="2">
    <source>
        <dbReference type="ARBA" id="ARBA00008854"/>
    </source>
</evidence>
<dbReference type="SUPFAM" id="SSF140478">
    <property type="entry name" value="LemA-like"/>
    <property type="match status" value="1"/>
</dbReference>
<evidence type="ECO:0000256" key="4">
    <source>
        <dbReference type="ARBA" id="ARBA00022989"/>
    </source>
</evidence>
<name>A0ABX7B484_9PROT</name>
<dbReference type="Gene3D" id="1.20.1440.20">
    <property type="entry name" value="LemA-like domain"/>
    <property type="match status" value="1"/>
</dbReference>
<dbReference type="Pfam" id="PF04011">
    <property type="entry name" value="LemA"/>
    <property type="match status" value="1"/>
</dbReference>
<dbReference type="InterPro" id="IPR023353">
    <property type="entry name" value="LemA-like_dom_sf"/>
</dbReference>
<proteinExistence type="inferred from homology"/>